<dbReference type="GO" id="GO:0098609">
    <property type="term" value="P:cell-cell adhesion"/>
    <property type="evidence" value="ECO:0007669"/>
    <property type="project" value="TreeGrafter"/>
</dbReference>
<reference evidence="7" key="2">
    <citation type="submission" date="2025-08" db="UniProtKB">
        <authorList>
            <consortium name="RefSeq"/>
        </authorList>
    </citation>
    <scope>IDENTIFICATION</scope>
    <source>
        <tissue evidence="7">Whole sample</tissue>
    </source>
</reference>
<dbReference type="Proteomes" id="UP000694844">
    <property type="component" value="Chromosome 1"/>
</dbReference>
<dbReference type="PANTHER" id="PTHR44170:SF6">
    <property type="entry name" value="CONTACTIN"/>
    <property type="match status" value="1"/>
</dbReference>
<dbReference type="PROSITE" id="PS50041">
    <property type="entry name" value="C_TYPE_LECTIN_2"/>
    <property type="match status" value="1"/>
</dbReference>
<dbReference type="GO" id="GO:0007411">
    <property type="term" value="P:axon guidance"/>
    <property type="evidence" value="ECO:0007669"/>
    <property type="project" value="TreeGrafter"/>
</dbReference>
<keyword evidence="1" id="KW-0677">Repeat</keyword>
<sequence>MLELIEIIYNTCLSVFSIASLSRDKKVHLTLGGRITEYDATMKGPFLILTTLAICMGLCNSQLIPTANCPLNWYTFEDNCYKFSVYPPRTYNEAAKECEAQGAGLLSINSDQEHQFIDQTLQRIDRDKSLWYTSGYKDQNHVKWSGDGSVSGDDVRFWASPEDFRSLSKFIVYKYSASLQKFAWGAVTGGEPHRFICEIPRTETQRLLQENRDFTYGSNLTDPSLAPRGPRYTMHPVNLVLTNRSHLPSIECEATGNPQPKYAWHRTDVTGTEEVIGMSEYYTISNGKLTFNRIDERRDAGTYHCEASNAFGSVRSAPAKITFGSLAQFPNVAPGVNRVALYQGTYLNCKAPTHKPAVSYQWMKGTSFLIQALNSYFFLSADGNLYFSEVQQNDEGNYHCIVTLTAFPGDTLATDQPPSETSLEIKLDVLGDTAALYPPQIHDDFPAVFPKSPRLGQTITIECLAYGRIPLQYRWTKSGVGEMPHKVYTRNFDRVLVIPNVQFTDEGTYTCHVTGRTQTESKDFLLTIGAKPYFVYPLKDLIVDENSDISWRCEGIASPRATYQWYKNAKLLTADTAGIELTSNVLKIRNLQKNIHDGMYSCEASNMYGSVVTSAQLKVLSFKPSFAKNPLSTTILAASNGNLTIPCIPEAAPVPSITWLKNGGKLALSITDGNQRGAQQLTNGYLKIVGISMADSGLYTCLAANKNGESMSTGNVTVVGGVTIVSQLLPVMRANKNDTVFIECQVSYDVFRVDLVLVWKFNGRIIDFTKDLLYEKSTRMGIHGLFIHFVDFYHSGVYECVAMSTITQSSISTNLMVLGPPGMPGNVYRVKGSETTNSVTIKWTKAPDHGSKVQQYYIEARTMNNPTWRPVATNLTEFDVLIPGNVDTDKRQFTIHGLVPFNSYQFRVYARNVFPEPGEYSRPSEYIQLKPDRPVIPVQNVGGGGGSVGVLTISWQVLDEEKRCGPGVGYYIYWRKNGTKDMFDQKRLLETDYLFTKMLSGNSVSYTINLNSDKLFYMPYEVKIGVFNVHGAGPNSSSTVVYSSEGIPLLRPTNVNGWEINSTALWVTWDPMPNNRDAIKGVIQGYEINVEDANDPNRKSVTAYHYGYMSANNVIGLEPNTDYWVTVQVFNTAGESNPSEKQLLGTCLNPPLLYPEFVNIRSHGPDSVYVEWRGVSTGLFEETLRGYKIRWWLLGENIKSANDTVVDKQTFGVVYGIAKGYVYALRVLGYSKGGDGKMSPTQYFTLGGRVPVDSRISEVRLSATSTSSSVLFISFLCIMQFILK</sequence>
<dbReference type="InterPro" id="IPR001304">
    <property type="entry name" value="C-type_lectin-like"/>
</dbReference>
<dbReference type="CDD" id="cd00063">
    <property type="entry name" value="FN3"/>
    <property type="match status" value="3"/>
</dbReference>
<evidence type="ECO:0000259" key="3">
    <source>
        <dbReference type="PROSITE" id="PS50041"/>
    </source>
</evidence>
<evidence type="ECO:0000313" key="6">
    <source>
        <dbReference type="Proteomes" id="UP000694844"/>
    </source>
</evidence>
<dbReference type="InterPro" id="IPR016187">
    <property type="entry name" value="CTDL_fold"/>
</dbReference>
<dbReference type="PROSITE" id="PS50853">
    <property type="entry name" value="FN3"/>
    <property type="match status" value="3"/>
</dbReference>
<protein>
    <submittedName>
        <fullName evidence="7">Contactin-like isoform X1</fullName>
    </submittedName>
</protein>
<dbReference type="KEGG" id="cvn:111109437"/>
<feature type="domain" description="Ig-like" evidence="4">
    <location>
        <begin position="723"/>
        <end position="812"/>
    </location>
</feature>
<dbReference type="InterPro" id="IPR016186">
    <property type="entry name" value="C-type_lectin-like/link_sf"/>
</dbReference>
<feature type="domain" description="Ig-like" evidence="4">
    <location>
        <begin position="230"/>
        <end position="322"/>
    </location>
</feature>
<dbReference type="Pfam" id="PF00059">
    <property type="entry name" value="Lectin_C"/>
    <property type="match status" value="1"/>
</dbReference>
<dbReference type="GeneID" id="111109437"/>
<dbReference type="FunFam" id="2.60.40.10:FF:000028">
    <property type="entry name" value="Neuronal cell adhesion molecule"/>
    <property type="match status" value="1"/>
</dbReference>
<dbReference type="SUPFAM" id="SSF56436">
    <property type="entry name" value="C-type lectin-like"/>
    <property type="match status" value="1"/>
</dbReference>
<dbReference type="SMART" id="SM00409">
    <property type="entry name" value="IG"/>
    <property type="match status" value="6"/>
</dbReference>
<feature type="domain" description="Ig-like" evidence="4">
    <location>
        <begin position="446"/>
        <end position="527"/>
    </location>
</feature>
<dbReference type="SMART" id="SM00408">
    <property type="entry name" value="IGc2"/>
    <property type="match status" value="5"/>
</dbReference>
<dbReference type="Gene3D" id="3.10.100.10">
    <property type="entry name" value="Mannose-Binding Protein A, subunit A"/>
    <property type="match status" value="1"/>
</dbReference>
<feature type="domain" description="Fibronectin type-III" evidence="5">
    <location>
        <begin position="1051"/>
        <end position="1151"/>
    </location>
</feature>
<evidence type="ECO:0000259" key="5">
    <source>
        <dbReference type="PROSITE" id="PS50853"/>
    </source>
</evidence>
<dbReference type="InterPro" id="IPR003599">
    <property type="entry name" value="Ig_sub"/>
</dbReference>
<dbReference type="GO" id="GO:0030424">
    <property type="term" value="C:axon"/>
    <property type="evidence" value="ECO:0007669"/>
    <property type="project" value="TreeGrafter"/>
</dbReference>
<feature type="domain" description="Ig-like" evidence="4">
    <location>
        <begin position="532"/>
        <end position="618"/>
    </location>
</feature>
<proteinExistence type="predicted"/>
<dbReference type="Pfam" id="PF00041">
    <property type="entry name" value="fn3"/>
    <property type="match status" value="2"/>
</dbReference>
<dbReference type="PROSITE" id="PS50835">
    <property type="entry name" value="IG_LIKE"/>
    <property type="match status" value="6"/>
</dbReference>
<feature type="domain" description="Ig-like" evidence="4">
    <location>
        <begin position="624"/>
        <end position="717"/>
    </location>
</feature>
<dbReference type="PANTHER" id="PTHR44170">
    <property type="entry name" value="PROTEIN SIDEKICK"/>
    <property type="match status" value="1"/>
</dbReference>
<dbReference type="InterPro" id="IPR036116">
    <property type="entry name" value="FN3_sf"/>
</dbReference>
<dbReference type="InterPro" id="IPR003961">
    <property type="entry name" value="FN3_dom"/>
</dbReference>
<evidence type="ECO:0000256" key="2">
    <source>
        <dbReference type="ARBA" id="ARBA00023157"/>
    </source>
</evidence>
<dbReference type="FunFam" id="2.60.40.10:FF:000035">
    <property type="entry name" value="Contactin 1"/>
    <property type="match status" value="1"/>
</dbReference>
<dbReference type="SUPFAM" id="SSF49265">
    <property type="entry name" value="Fibronectin type III"/>
    <property type="match status" value="2"/>
</dbReference>
<keyword evidence="6" id="KW-1185">Reference proteome</keyword>
<reference evidence="6" key="1">
    <citation type="submission" date="2024-06" db="UniProtKB">
        <authorList>
            <consortium name="RefSeq"/>
        </authorList>
    </citation>
    <scope>NUCLEOTIDE SEQUENCE [LARGE SCALE GENOMIC DNA]</scope>
</reference>
<dbReference type="OrthoDB" id="3666223at2759"/>
<dbReference type="Pfam" id="PF13895">
    <property type="entry name" value="Ig_2"/>
    <property type="match status" value="1"/>
</dbReference>
<dbReference type="InterPro" id="IPR013783">
    <property type="entry name" value="Ig-like_fold"/>
</dbReference>
<dbReference type="SUPFAM" id="SSF48726">
    <property type="entry name" value="Immunoglobulin"/>
    <property type="match status" value="6"/>
</dbReference>
<dbReference type="InterPro" id="IPR036179">
    <property type="entry name" value="Ig-like_dom_sf"/>
</dbReference>
<feature type="domain" description="Fibronectin type-III" evidence="5">
    <location>
        <begin position="823"/>
        <end position="932"/>
    </location>
</feature>
<dbReference type="RefSeq" id="XP_022301256.1">
    <property type="nucleotide sequence ID" value="XM_022445548.1"/>
</dbReference>
<dbReference type="SMART" id="SM00060">
    <property type="entry name" value="FN3"/>
    <property type="match status" value="4"/>
</dbReference>
<dbReference type="Gene3D" id="2.60.40.10">
    <property type="entry name" value="Immunoglobulins"/>
    <property type="match status" value="10"/>
</dbReference>
<name>A0A8B8BE38_CRAVI</name>
<gene>
    <name evidence="7" type="primary">LOC111109437</name>
</gene>
<evidence type="ECO:0000313" key="7">
    <source>
        <dbReference type="RefSeq" id="XP_022301256.1"/>
    </source>
</evidence>
<evidence type="ECO:0000259" key="4">
    <source>
        <dbReference type="PROSITE" id="PS50835"/>
    </source>
</evidence>
<keyword evidence="2" id="KW-1015">Disulfide bond</keyword>
<evidence type="ECO:0000256" key="1">
    <source>
        <dbReference type="ARBA" id="ARBA00022737"/>
    </source>
</evidence>
<dbReference type="InterPro" id="IPR007110">
    <property type="entry name" value="Ig-like_dom"/>
</dbReference>
<dbReference type="InterPro" id="IPR003598">
    <property type="entry name" value="Ig_sub2"/>
</dbReference>
<feature type="domain" description="C-type lectin" evidence="3">
    <location>
        <begin position="76"/>
        <end position="198"/>
    </location>
</feature>
<organism evidence="6 7">
    <name type="scientific">Crassostrea virginica</name>
    <name type="common">Eastern oyster</name>
    <dbReference type="NCBI Taxonomy" id="6565"/>
    <lineage>
        <taxon>Eukaryota</taxon>
        <taxon>Metazoa</taxon>
        <taxon>Spiralia</taxon>
        <taxon>Lophotrochozoa</taxon>
        <taxon>Mollusca</taxon>
        <taxon>Bivalvia</taxon>
        <taxon>Autobranchia</taxon>
        <taxon>Pteriomorphia</taxon>
        <taxon>Ostreida</taxon>
        <taxon>Ostreoidea</taxon>
        <taxon>Ostreidae</taxon>
        <taxon>Crassostrea</taxon>
    </lineage>
</organism>
<feature type="domain" description="Fibronectin type-III" evidence="5">
    <location>
        <begin position="1154"/>
        <end position="1249"/>
    </location>
</feature>
<dbReference type="SMART" id="SM00034">
    <property type="entry name" value="CLECT"/>
    <property type="match status" value="1"/>
</dbReference>
<accession>A0A8B8BE38</accession>
<feature type="domain" description="Ig-like" evidence="4">
    <location>
        <begin position="330"/>
        <end position="424"/>
    </location>
</feature>
<dbReference type="Pfam" id="PF13927">
    <property type="entry name" value="Ig_3"/>
    <property type="match status" value="4"/>
</dbReference>
<dbReference type="GO" id="GO:0005886">
    <property type="term" value="C:plasma membrane"/>
    <property type="evidence" value="ECO:0007669"/>
    <property type="project" value="TreeGrafter"/>
</dbReference>